<reference evidence="2 3" key="1">
    <citation type="submission" date="2016-10" db="EMBL/GenBank/DDBJ databases">
        <authorList>
            <person name="de Groot N.N."/>
        </authorList>
    </citation>
    <scope>NUCLEOTIDE SEQUENCE [LARGE SCALE GENOMIC DNA]</scope>
    <source>
        <strain evidence="2 3">Sb04</strain>
    </source>
</reference>
<feature type="transmembrane region" description="Helical" evidence="1">
    <location>
        <begin position="9"/>
        <end position="29"/>
    </location>
</feature>
<dbReference type="Proteomes" id="UP000183816">
    <property type="component" value="Unassembled WGS sequence"/>
</dbReference>
<evidence type="ECO:0000313" key="2">
    <source>
        <dbReference type="EMBL" id="SDO95635.1"/>
    </source>
</evidence>
<organism evidence="2 3">
    <name type="scientific">Streptococcus equinus</name>
    <name type="common">Streptococcus bovis</name>
    <dbReference type="NCBI Taxonomy" id="1335"/>
    <lineage>
        <taxon>Bacteria</taxon>
        <taxon>Bacillati</taxon>
        <taxon>Bacillota</taxon>
        <taxon>Bacilli</taxon>
        <taxon>Lactobacillales</taxon>
        <taxon>Streptococcaceae</taxon>
        <taxon>Streptococcus</taxon>
    </lineage>
</organism>
<dbReference type="AlphaFoldDB" id="A0A1H0NT25"/>
<accession>A0A1H0NT25</accession>
<keyword evidence="1" id="KW-0472">Membrane</keyword>
<feature type="transmembrane region" description="Helical" evidence="1">
    <location>
        <begin position="35"/>
        <end position="54"/>
    </location>
</feature>
<keyword evidence="1" id="KW-1133">Transmembrane helix</keyword>
<protein>
    <submittedName>
        <fullName evidence="2">Uncharacterized protein</fullName>
    </submittedName>
</protein>
<proteinExistence type="predicted"/>
<sequence length="64" mass="7656">MKSDIYKNILISMLVLVLIGIVMMLIDYFVYGKSFWNSTTCKLIFAGLFVYYLYRFYLKNDSQF</sequence>
<name>A0A1H0NT25_STREI</name>
<evidence type="ECO:0000256" key="1">
    <source>
        <dbReference type="SAM" id="Phobius"/>
    </source>
</evidence>
<evidence type="ECO:0000313" key="3">
    <source>
        <dbReference type="Proteomes" id="UP000183816"/>
    </source>
</evidence>
<keyword evidence="1" id="KW-0812">Transmembrane</keyword>
<gene>
    <name evidence="2" type="ORF">SAMN05216347_103215</name>
</gene>
<dbReference type="EMBL" id="FNJK01000003">
    <property type="protein sequence ID" value="SDO95635.1"/>
    <property type="molecule type" value="Genomic_DNA"/>
</dbReference>